<name>R0AHY9_9FIRM</name>
<dbReference type="HOGENOM" id="CLU_2567761_0_0_9"/>
<dbReference type="Proteomes" id="UP000013041">
    <property type="component" value="Unassembled WGS sequence"/>
</dbReference>
<evidence type="ECO:0000313" key="2">
    <source>
        <dbReference type="Proteomes" id="UP000013041"/>
    </source>
</evidence>
<sequence>MKQKETIARGIANQIYHEIQAAGKNKVSQNCLVNAIQVCIKADKCVVDDITALTIETLAGNTSGAVLRRIADGYERTVPMA</sequence>
<evidence type="ECO:0000313" key="1">
    <source>
        <dbReference type="EMBL" id="ENZ31747.1"/>
    </source>
</evidence>
<comment type="caution">
    <text evidence="1">The sequence shown here is derived from an EMBL/GenBank/DDBJ whole genome shotgun (WGS) entry which is preliminary data.</text>
</comment>
<dbReference type="RefSeq" id="WP_002570825.1">
    <property type="nucleotide sequence ID" value="NZ_KB851141.1"/>
</dbReference>
<accession>R0AHY9</accession>
<dbReference type="AlphaFoldDB" id="R0AHY9"/>
<dbReference type="EMBL" id="AGYG01000035">
    <property type="protein sequence ID" value="ENZ31747.1"/>
    <property type="molecule type" value="Genomic_DNA"/>
</dbReference>
<organism evidence="1 2">
    <name type="scientific">Enterocloster bolteae 90B8</name>
    <dbReference type="NCBI Taxonomy" id="997897"/>
    <lineage>
        <taxon>Bacteria</taxon>
        <taxon>Bacillati</taxon>
        <taxon>Bacillota</taxon>
        <taxon>Clostridia</taxon>
        <taxon>Lachnospirales</taxon>
        <taxon>Lachnospiraceae</taxon>
        <taxon>Enterocloster</taxon>
    </lineage>
</organism>
<gene>
    <name evidence="1" type="ORF">HMPREF1097_05552</name>
</gene>
<dbReference type="PATRIC" id="fig|997897.5.peg.5825"/>
<reference evidence="1 2" key="1">
    <citation type="submission" date="2013-01" db="EMBL/GenBank/DDBJ databases">
        <title>The Genome Sequence of Clostridium bolteae 90B8.</title>
        <authorList>
            <consortium name="The Broad Institute Genome Sequencing Platform"/>
            <person name="Earl A."/>
            <person name="Ward D."/>
            <person name="Feldgarden M."/>
            <person name="Gevers D."/>
            <person name="Courvalin P."/>
            <person name="Lambert T."/>
            <person name="Walker B."/>
            <person name="Young S.K."/>
            <person name="Zeng Q."/>
            <person name="Gargeya S."/>
            <person name="Fitzgerald M."/>
            <person name="Haas B."/>
            <person name="Abouelleil A."/>
            <person name="Alvarado L."/>
            <person name="Arachchi H.M."/>
            <person name="Berlin A.M."/>
            <person name="Chapman S.B."/>
            <person name="Dewar J."/>
            <person name="Goldberg J."/>
            <person name="Griggs A."/>
            <person name="Gujja S."/>
            <person name="Hansen M."/>
            <person name="Howarth C."/>
            <person name="Imamovic A."/>
            <person name="Larimer J."/>
            <person name="McCowan C."/>
            <person name="Murphy C."/>
            <person name="Neiman D."/>
            <person name="Pearson M."/>
            <person name="Priest M."/>
            <person name="Roberts A."/>
            <person name="Saif S."/>
            <person name="Shea T."/>
            <person name="Sisk P."/>
            <person name="Sykes S."/>
            <person name="Wortman J."/>
            <person name="Nusbaum C."/>
            <person name="Birren B."/>
        </authorList>
    </citation>
    <scope>NUCLEOTIDE SEQUENCE [LARGE SCALE GENOMIC DNA]</scope>
    <source>
        <strain evidence="1 2">90B8</strain>
    </source>
</reference>
<proteinExistence type="predicted"/>
<protein>
    <submittedName>
        <fullName evidence="1">Uncharacterized protein</fullName>
    </submittedName>
</protein>